<reference evidence="2 3" key="1">
    <citation type="journal article" date="2015" name="Int. J. Syst. Evol. Microbiol.">
        <title>Methanoculleus taiwanensis sp. nov., a methanogen isolated from deep marine sediment at the deformation front area near Taiwan.</title>
        <authorList>
            <person name="Weng C.Y."/>
            <person name="Chen S.C."/>
            <person name="Lai M.C."/>
            <person name="Wu S.Y."/>
            <person name="Lin S."/>
            <person name="Yang T.F."/>
            <person name="Chen P.C."/>
        </authorList>
    </citation>
    <scope>NUCLEOTIDE SEQUENCE [LARGE SCALE GENOMIC DNA]</scope>
    <source>
        <strain evidence="2 3">CYW4</strain>
    </source>
</reference>
<evidence type="ECO:0000313" key="2">
    <source>
        <dbReference type="EMBL" id="RXE56460.1"/>
    </source>
</evidence>
<dbReference type="EMBL" id="LHQS01000002">
    <property type="protein sequence ID" value="RXE56460.1"/>
    <property type="molecule type" value="Genomic_DNA"/>
</dbReference>
<organism evidence="2 3">
    <name type="scientific">Methanoculleus taiwanensis</name>
    <dbReference type="NCBI Taxonomy" id="1550565"/>
    <lineage>
        <taxon>Archaea</taxon>
        <taxon>Methanobacteriati</taxon>
        <taxon>Methanobacteriota</taxon>
        <taxon>Stenosarchaea group</taxon>
        <taxon>Methanomicrobia</taxon>
        <taxon>Methanomicrobiales</taxon>
        <taxon>Methanomicrobiaceae</taxon>
        <taxon>Methanoculleus</taxon>
    </lineage>
</organism>
<dbReference type="Proteomes" id="UP000290932">
    <property type="component" value="Unassembled WGS sequence"/>
</dbReference>
<evidence type="ECO:0000256" key="1">
    <source>
        <dbReference type="SAM" id="MobiDB-lite"/>
    </source>
</evidence>
<feature type="compositionally biased region" description="Basic and acidic residues" evidence="1">
    <location>
        <begin position="1"/>
        <end position="22"/>
    </location>
</feature>
<protein>
    <submittedName>
        <fullName evidence="2">Uncharacterized protein</fullName>
    </submittedName>
</protein>
<proteinExistence type="predicted"/>
<evidence type="ECO:0000313" key="3">
    <source>
        <dbReference type="Proteomes" id="UP000290932"/>
    </source>
</evidence>
<gene>
    <name evidence="2" type="ORF">ABH15_10315</name>
</gene>
<comment type="caution">
    <text evidence="2">The sequence shown here is derived from an EMBL/GenBank/DDBJ whole genome shotgun (WGS) entry which is preliminary data.</text>
</comment>
<feature type="compositionally biased region" description="Basic and acidic residues" evidence="1">
    <location>
        <begin position="29"/>
        <end position="38"/>
    </location>
</feature>
<feature type="region of interest" description="Disordered" evidence="1">
    <location>
        <begin position="1"/>
        <end position="54"/>
    </location>
</feature>
<name>A0A498H2X7_9EURY</name>
<dbReference type="AlphaFoldDB" id="A0A498H2X7"/>
<dbReference type="RefSeq" id="WP_128694253.1">
    <property type="nucleotide sequence ID" value="NZ_LHQS01000002.1"/>
</dbReference>
<keyword evidence="3" id="KW-1185">Reference proteome</keyword>
<accession>A0A498H2X7</accession>
<sequence length="73" mass="8482">MAKETRDRKRPDPEIPFEEKGTDTVYDPVPKDIDERSPESNLPPEAPDEQTTMEEKTVATYQEHRIAKRQGKK</sequence>